<dbReference type="GO" id="GO:0006402">
    <property type="term" value="P:mRNA catabolic process"/>
    <property type="evidence" value="ECO:0007669"/>
    <property type="project" value="TreeGrafter"/>
</dbReference>
<dbReference type="InterPro" id="IPR003477">
    <property type="entry name" value="PemK-like"/>
</dbReference>
<dbReference type="Gene3D" id="2.30.30.110">
    <property type="match status" value="1"/>
</dbReference>
<dbReference type="STRING" id="39492.ERS852540_00029"/>
<dbReference type="GO" id="GO:0016787">
    <property type="term" value="F:hydrolase activity"/>
    <property type="evidence" value="ECO:0007669"/>
    <property type="project" value="UniProtKB-KW"/>
</dbReference>
<evidence type="ECO:0000313" key="4">
    <source>
        <dbReference type="EMBL" id="CUQ80589.1"/>
    </source>
</evidence>
<evidence type="ECO:0000256" key="1">
    <source>
        <dbReference type="ARBA" id="ARBA00007521"/>
    </source>
</evidence>
<dbReference type="AlphaFoldDB" id="A0A174Z6N6"/>
<keyword evidence="3" id="KW-0255">Endonuclease</keyword>
<reference evidence="4 5" key="1">
    <citation type="submission" date="2015-09" db="EMBL/GenBank/DDBJ databases">
        <authorList>
            <consortium name="Pathogen Informatics"/>
        </authorList>
    </citation>
    <scope>NUCLEOTIDE SEQUENCE [LARGE SCALE GENOMIC DNA]</scope>
    <source>
        <strain evidence="4 5">2789STDY5834928</strain>
    </source>
</reference>
<protein>
    <recommendedName>
        <fullName evidence="3">mRNA interferase</fullName>
        <ecNumber evidence="3">3.1.-.-</ecNumber>
    </recommendedName>
</protein>
<dbReference type="PIRSF" id="PIRSF033490">
    <property type="entry name" value="MazF"/>
    <property type="match status" value="1"/>
</dbReference>
<gene>
    <name evidence="4" type="primary">mazF</name>
    <name evidence="4" type="ORF">ERS852540_00029</name>
</gene>
<dbReference type="Proteomes" id="UP000095662">
    <property type="component" value="Unassembled WGS sequence"/>
</dbReference>
<dbReference type="OrthoDB" id="9808744at2"/>
<name>A0A174Z6N6_9FIRM</name>
<dbReference type="EC" id="3.1.-.-" evidence="3"/>
<dbReference type="InterPro" id="IPR011067">
    <property type="entry name" value="Plasmid_toxin/cell-grow_inhib"/>
</dbReference>
<keyword evidence="3" id="KW-0540">Nuclease</keyword>
<evidence type="ECO:0000313" key="5">
    <source>
        <dbReference type="Proteomes" id="UP000095662"/>
    </source>
</evidence>
<accession>A0A174Z6N6</accession>
<comment type="function">
    <text evidence="3">Toxic component of a type II toxin-antitoxin (TA) system.</text>
</comment>
<dbReference type="PANTHER" id="PTHR33988:SF2">
    <property type="entry name" value="ENDORIBONUCLEASE MAZF"/>
    <property type="match status" value="1"/>
</dbReference>
<sequence>MKEIKRGEIYSADFGAGFGSEQGGVRPVLILQNNTGNKHSPTTIVAAITGRKTKAALPTHVAIMTSGLKTESTVLLEQIRTIDKARLGEYIGRLDRKTLAAVDRAIVVSLGIKYLEGLLNG</sequence>
<dbReference type="SUPFAM" id="SSF50118">
    <property type="entry name" value="Cell growth inhibitor/plasmid maintenance toxic component"/>
    <property type="match status" value="1"/>
</dbReference>
<keyword evidence="2" id="KW-1277">Toxin-antitoxin system</keyword>
<evidence type="ECO:0000256" key="3">
    <source>
        <dbReference type="PIRNR" id="PIRNR033490"/>
    </source>
</evidence>
<dbReference type="GO" id="GO:0003677">
    <property type="term" value="F:DNA binding"/>
    <property type="evidence" value="ECO:0007669"/>
    <property type="project" value="InterPro"/>
</dbReference>
<organism evidence="4 5">
    <name type="scientific">[Eubacterium] siraeum</name>
    <dbReference type="NCBI Taxonomy" id="39492"/>
    <lineage>
        <taxon>Bacteria</taxon>
        <taxon>Bacillati</taxon>
        <taxon>Bacillota</taxon>
        <taxon>Clostridia</taxon>
        <taxon>Eubacteriales</taxon>
        <taxon>Oscillospiraceae</taxon>
        <taxon>Oscillospiraceae incertae sedis</taxon>
    </lineage>
</organism>
<comment type="similarity">
    <text evidence="1 3">Belongs to the PemK/MazF family.</text>
</comment>
<keyword evidence="3 4" id="KW-0378">Hydrolase</keyword>
<proteinExistence type="inferred from homology"/>
<evidence type="ECO:0000256" key="2">
    <source>
        <dbReference type="ARBA" id="ARBA00022649"/>
    </source>
</evidence>
<dbReference type="PANTHER" id="PTHR33988">
    <property type="entry name" value="ENDORIBONUCLEASE MAZF-RELATED"/>
    <property type="match status" value="1"/>
</dbReference>
<dbReference type="GO" id="GO:0004521">
    <property type="term" value="F:RNA endonuclease activity"/>
    <property type="evidence" value="ECO:0007669"/>
    <property type="project" value="TreeGrafter"/>
</dbReference>
<dbReference type="Pfam" id="PF02452">
    <property type="entry name" value="PemK_toxin"/>
    <property type="match status" value="1"/>
</dbReference>
<dbReference type="EMBL" id="CZBY01000001">
    <property type="protein sequence ID" value="CUQ80589.1"/>
    <property type="molecule type" value="Genomic_DNA"/>
</dbReference>
<dbReference type="GO" id="GO:0016075">
    <property type="term" value="P:rRNA catabolic process"/>
    <property type="evidence" value="ECO:0007669"/>
    <property type="project" value="TreeGrafter"/>
</dbReference>